<name>A0A9D7XGT2_9BACT</name>
<feature type="domain" description="Peptidase M16 N-terminal" evidence="4">
    <location>
        <begin position="41"/>
        <end position="181"/>
    </location>
</feature>
<dbReference type="GO" id="GO:0046872">
    <property type="term" value="F:metal ion binding"/>
    <property type="evidence" value="ECO:0007669"/>
    <property type="project" value="InterPro"/>
</dbReference>
<dbReference type="Gene3D" id="3.30.830.10">
    <property type="entry name" value="Metalloenzyme, LuxS/M16 peptidase-like"/>
    <property type="match status" value="4"/>
</dbReference>
<accession>A0A9D7XGT2</accession>
<dbReference type="InterPro" id="IPR011249">
    <property type="entry name" value="Metalloenz_LuxS/M16"/>
</dbReference>
<reference evidence="6 7" key="1">
    <citation type="submission" date="2020-10" db="EMBL/GenBank/DDBJ databases">
        <title>Connecting structure to function with the recovery of over 1000 high-quality activated sludge metagenome-assembled genomes encoding full-length rRNA genes using long-read sequencing.</title>
        <authorList>
            <person name="Singleton C.M."/>
            <person name="Petriglieri F."/>
            <person name="Kristensen J.M."/>
            <person name="Kirkegaard R.H."/>
            <person name="Michaelsen T.Y."/>
            <person name="Andersen M.H."/>
            <person name="Karst S.M."/>
            <person name="Dueholm M.S."/>
            <person name="Nielsen P.H."/>
            <person name="Albertsen M."/>
        </authorList>
    </citation>
    <scope>NUCLEOTIDE SEQUENCE [LARGE SCALE GENOMIC DNA]</scope>
    <source>
        <strain evidence="6">Ribe_18-Q3-R11-54_BAT3C.373</strain>
    </source>
</reference>
<evidence type="ECO:0000256" key="3">
    <source>
        <dbReference type="RuleBase" id="RU004447"/>
    </source>
</evidence>
<dbReference type="EMBL" id="JADKFW010000004">
    <property type="protein sequence ID" value="MBK9716998.1"/>
    <property type="molecule type" value="Genomic_DNA"/>
</dbReference>
<comment type="caution">
    <text evidence="6">The sequence shown here is derived from an EMBL/GenBank/DDBJ whole genome shotgun (WGS) entry which is preliminary data.</text>
</comment>
<dbReference type="GO" id="GO:0006508">
    <property type="term" value="P:proteolysis"/>
    <property type="evidence" value="ECO:0007669"/>
    <property type="project" value="InterPro"/>
</dbReference>
<dbReference type="Pfam" id="PF05193">
    <property type="entry name" value="Peptidase_M16_C"/>
    <property type="match status" value="2"/>
</dbReference>
<evidence type="ECO:0000256" key="1">
    <source>
        <dbReference type="ARBA" id="ARBA00001947"/>
    </source>
</evidence>
<evidence type="ECO:0000256" key="2">
    <source>
        <dbReference type="ARBA" id="ARBA00007261"/>
    </source>
</evidence>
<evidence type="ECO:0000259" key="5">
    <source>
        <dbReference type="Pfam" id="PF05193"/>
    </source>
</evidence>
<proteinExistence type="inferred from homology"/>
<sequence length="899" mass="101231">MEQKMKVGSNTSSVVATKLSTVEGITEYSLPNGMNFLLFPDQSKQTITVNITYKVGSRHEGYGETGMAHLLEHMVFKGTPKHPDIPNELSSHGARPNGTTWLDRTNYFETFSATEENLKWALDLESDRMINSYIAKKDLDKEMSVVRNEFEMGENDPGSILSERVMSTAFLWHNYGKSTIGARSDIEKVPIERLQAFYHKYYQPDNAVLMVAGKFDEKKVVELVTSYFGKIPRPTRQLIPTYTEEPIQDGERNVVLKRVGDVQVATCLYHIPAGSHPDAAAVDLLTDIMTIEPSGRLYKSLIETKKASSQYGWCASMNEPGFVIFSTQVRKENNLEEAKNVLLNTLDDINKNPVTKEEVERAKAKQLKDFDMLFNNTEALGRIISEYIGMGDWRLLFIYRDNIRKATVEDVQRVAYSYFKPSNRTTGVFIPEEKPDRSEIPKPLDIASMVKDYKGDAPKAEGEEFDPSPMNIEKRTHRGQEANSFKWSFLPKLTKGNVVNATLTFRMGDENSLNGMATASSFAASLLNRGTKTMTRQQIKDELDQLKARVSFNGSGGTVTASIQSTKENLPAVIKMVTDMLKNPIFPEKEFEELKNEQLAGIEEQRSDPQAMVGNAFSRHLNPYPKNDIRYVMTPDEEIAAVKNLKLDEVKKFHSEFYGANNATVSVVGDFNEVEIKHLVKSELGQWKSQKPYARIEDKFIDVPKTDQNIEAPDKANAMFLAGCNLKIRDDDPDYAAMVMGNYILGGGFLNSRLATRIRQKEGLSYGVGSQFNADALDQSGGFTVYAIYAPENRDKLEAAFKEEIARMLKDGFTDKELVDAKTGLLQSRKVTRSQDNNLANMLGGFSYLNRTMQFTEDFEKKLNALTVDQVNQAMRKHISLDKISTFKGGDFANKLKKP</sequence>
<comment type="similarity">
    <text evidence="2 3">Belongs to the peptidase M16 family.</text>
</comment>
<evidence type="ECO:0000313" key="7">
    <source>
        <dbReference type="Proteomes" id="UP000808349"/>
    </source>
</evidence>
<comment type="cofactor">
    <cofactor evidence="1">
        <name>Zn(2+)</name>
        <dbReference type="ChEBI" id="CHEBI:29105"/>
    </cofactor>
</comment>
<feature type="domain" description="Peptidase M16 C-terminal" evidence="5">
    <location>
        <begin position="645"/>
        <end position="825"/>
    </location>
</feature>
<dbReference type="PANTHER" id="PTHR11851:SF49">
    <property type="entry name" value="MITOCHONDRIAL-PROCESSING PEPTIDASE SUBUNIT ALPHA"/>
    <property type="match status" value="1"/>
</dbReference>
<dbReference type="InterPro" id="IPR050361">
    <property type="entry name" value="MPP/UQCRC_Complex"/>
</dbReference>
<dbReference type="PROSITE" id="PS00143">
    <property type="entry name" value="INSULINASE"/>
    <property type="match status" value="1"/>
</dbReference>
<gene>
    <name evidence="6" type="ORF">IPO85_05710</name>
</gene>
<dbReference type="InterPro" id="IPR001431">
    <property type="entry name" value="Pept_M16_Zn_BS"/>
</dbReference>
<organism evidence="6 7">
    <name type="scientific">Candidatus Defluviibacterium haderslevense</name>
    <dbReference type="NCBI Taxonomy" id="2981993"/>
    <lineage>
        <taxon>Bacteria</taxon>
        <taxon>Pseudomonadati</taxon>
        <taxon>Bacteroidota</taxon>
        <taxon>Saprospiria</taxon>
        <taxon>Saprospirales</taxon>
        <taxon>Saprospiraceae</taxon>
        <taxon>Candidatus Defluviibacterium</taxon>
    </lineage>
</organism>
<feature type="domain" description="Peptidase M16 C-terminal" evidence="5">
    <location>
        <begin position="190"/>
        <end position="365"/>
    </location>
</feature>
<protein>
    <submittedName>
        <fullName evidence="6">Insulinase family protein</fullName>
    </submittedName>
</protein>
<dbReference type="AlphaFoldDB" id="A0A9D7XGT2"/>
<dbReference type="Pfam" id="PF00675">
    <property type="entry name" value="Peptidase_M16"/>
    <property type="match status" value="1"/>
</dbReference>
<dbReference type="SUPFAM" id="SSF63411">
    <property type="entry name" value="LuxS/MPP-like metallohydrolase"/>
    <property type="match status" value="4"/>
</dbReference>
<evidence type="ECO:0000313" key="6">
    <source>
        <dbReference type="EMBL" id="MBK9716998.1"/>
    </source>
</evidence>
<evidence type="ECO:0000259" key="4">
    <source>
        <dbReference type="Pfam" id="PF00675"/>
    </source>
</evidence>
<dbReference type="InterPro" id="IPR007863">
    <property type="entry name" value="Peptidase_M16_C"/>
</dbReference>
<dbReference type="Proteomes" id="UP000808349">
    <property type="component" value="Unassembled WGS sequence"/>
</dbReference>
<dbReference type="InterPro" id="IPR011765">
    <property type="entry name" value="Pept_M16_N"/>
</dbReference>
<dbReference type="GO" id="GO:0004222">
    <property type="term" value="F:metalloendopeptidase activity"/>
    <property type="evidence" value="ECO:0007669"/>
    <property type="project" value="InterPro"/>
</dbReference>
<dbReference type="PANTHER" id="PTHR11851">
    <property type="entry name" value="METALLOPROTEASE"/>
    <property type="match status" value="1"/>
</dbReference>